<accession>A0ABS9GWI6</accession>
<comment type="caution">
    <text evidence="2">The sequence shown here is derived from an EMBL/GenBank/DDBJ whole genome shotgun (WGS) entry which is preliminary data.</text>
</comment>
<dbReference type="Gene3D" id="2.30.30.240">
    <property type="entry name" value="PRC-barrel domain"/>
    <property type="match status" value="1"/>
</dbReference>
<dbReference type="Proteomes" id="UP001649381">
    <property type="component" value="Unassembled WGS sequence"/>
</dbReference>
<dbReference type="EMBL" id="JAKIJS010000001">
    <property type="protein sequence ID" value="MCF6137158.1"/>
    <property type="molecule type" value="Genomic_DNA"/>
</dbReference>
<keyword evidence="3" id="KW-1185">Reference proteome</keyword>
<dbReference type="PANTHER" id="PTHR40061:SF1">
    <property type="entry name" value="SPORULATION PROTEIN YLMC-RELATED"/>
    <property type="match status" value="1"/>
</dbReference>
<dbReference type="Pfam" id="PF05239">
    <property type="entry name" value="PRC"/>
    <property type="match status" value="1"/>
</dbReference>
<feature type="domain" description="PRC-barrel" evidence="1">
    <location>
        <begin position="1"/>
        <end position="79"/>
    </location>
</feature>
<dbReference type="InterPro" id="IPR014238">
    <property type="entry name" value="Spore_YlmC/YmxH"/>
</dbReference>
<dbReference type="NCBIfam" id="TIGR02888">
    <property type="entry name" value="spore_YlmC_YmxH"/>
    <property type="match status" value="1"/>
</dbReference>
<sequence>MRLSEILGKEIIDHTKGEKLGVLSYAEFIIDEQGGYIHTLEIPLTEWNGLRKRKTTIQFRWNKIYRVGEETILVDPSQADIQSKY</sequence>
<organism evidence="2 3">
    <name type="scientific">Pseudalkalibacillus berkeleyi</name>
    <dbReference type="NCBI Taxonomy" id="1069813"/>
    <lineage>
        <taxon>Bacteria</taxon>
        <taxon>Bacillati</taxon>
        <taxon>Bacillota</taxon>
        <taxon>Bacilli</taxon>
        <taxon>Bacillales</taxon>
        <taxon>Fictibacillaceae</taxon>
        <taxon>Pseudalkalibacillus</taxon>
    </lineage>
</organism>
<evidence type="ECO:0000259" key="1">
    <source>
        <dbReference type="Pfam" id="PF05239"/>
    </source>
</evidence>
<dbReference type="PANTHER" id="PTHR40061">
    <property type="entry name" value="SPORULATION PROTEIN YLMC-RELATED"/>
    <property type="match status" value="1"/>
</dbReference>
<name>A0ABS9GWI6_9BACL</name>
<dbReference type="InterPro" id="IPR027275">
    <property type="entry name" value="PRC-brl_dom"/>
</dbReference>
<reference evidence="2 3" key="1">
    <citation type="submission" date="2022-01" db="EMBL/GenBank/DDBJ databases">
        <title>Alkalihalobacillus sp. EGI L200015, a novel bacterium isolated from a salt lake sediment.</title>
        <authorList>
            <person name="Gao L."/>
            <person name="Fang B.-Z."/>
            <person name="Li W.-J."/>
        </authorList>
    </citation>
    <scope>NUCLEOTIDE SEQUENCE [LARGE SCALE GENOMIC DNA]</scope>
    <source>
        <strain evidence="2 3">KCTC 12718</strain>
    </source>
</reference>
<dbReference type="SUPFAM" id="SSF50346">
    <property type="entry name" value="PRC-barrel domain"/>
    <property type="match status" value="1"/>
</dbReference>
<protein>
    <submittedName>
        <fullName evidence="2">YlmC/YmxH family sporulation protein</fullName>
    </submittedName>
</protein>
<dbReference type="RefSeq" id="WP_236332513.1">
    <property type="nucleotide sequence ID" value="NZ_JAKIJS010000001.1"/>
</dbReference>
<gene>
    <name evidence="2" type="ORF">L2716_05390</name>
</gene>
<evidence type="ECO:0000313" key="2">
    <source>
        <dbReference type="EMBL" id="MCF6137158.1"/>
    </source>
</evidence>
<proteinExistence type="predicted"/>
<evidence type="ECO:0000313" key="3">
    <source>
        <dbReference type="Proteomes" id="UP001649381"/>
    </source>
</evidence>
<dbReference type="InterPro" id="IPR011033">
    <property type="entry name" value="PRC_barrel-like_sf"/>
</dbReference>